<dbReference type="EMBL" id="CM044701">
    <property type="protein sequence ID" value="KAI5682753.1"/>
    <property type="molecule type" value="Genomic_DNA"/>
</dbReference>
<name>A0ACC0CDB4_CATRO</name>
<comment type="caution">
    <text evidence="1">The sequence shown here is derived from an EMBL/GenBank/DDBJ whole genome shotgun (WGS) entry which is preliminary data.</text>
</comment>
<accession>A0ACC0CDB4</accession>
<evidence type="ECO:0000313" key="1">
    <source>
        <dbReference type="EMBL" id="KAI5682753.1"/>
    </source>
</evidence>
<evidence type="ECO:0000313" key="2">
    <source>
        <dbReference type="Proteomes" id="UP001060085"/>
    </source>
</evidence>
<reference evidence="2" key="1">
    <citation type="journal article" date="2023" name="Nat. Plants">
        <title>Single-cell RNA sequencing provides a high-resolution roadmap for understanding the multicellular compartmentation of specialized metabolism.</title>
        <authorList>
            <person name="Sun S."/>
            <person name="Shen X."/>
            <person name="Li Y."/>
            <person name="Li Y."/>
            <person name="Wang S."/>
            <person name="Li R."/>
            <person name="Zhang H."/>
            <person name="Shen G."/>
            <person name="Guo B."/>
            <person name="Wei J."/>
            <person name="Xu J."/>
            <person name="St-Pierre B."/>
            <person name="Chen S."/>
            <person name="Sun C."/>
        </authorList>
    </citation>
    <scope>NUCLEOTIDE SEQUENCE [LARGE SCALE GENOMIC DNA]</scope>
</reference>
<organism evidence="1 2">
    <name type="scientific">Catharanthus roseus</name>
    <name type="common">Madagascar periwinkle</name>
    <name type="synonym">Vinca rosea</name>
    <dbReference type="NCBI Taxonomy" id="4058"/>
    <lineage>
        <taxon>Eukaryota</taxon>
        <taxon>Viridiplantae</taxon>
        <taxon>Streptophyta</taxon>
        <taxon>Embryophyta</taxon>
        <taxon>Tracheophyta</taxon>
        <taxon>Spermatophyta</taxon>
        <taxon>Magnoliopsida</taxon>
        <taxon>eudicotyledons</taxon>
        <taxon>Gunneridae</taxon>
        <taxon>Pentapetalae</taxon>
        <taxon>asterids</taxon>
        <taxon>lamiids</taxon>
        <taxon>Gentianales</taxon>
        <taxon>Apocynaceae</taxon>
        <taxon>Rauvolfioideae</taxon>
        <taxon>Vinceae</taxon>
        <taxon>Catharanthinae</taxon>
        <taxon>Catharanthus</taxon>
    </lineage>
</organism>
<gene>
    <name evidence="1" type="ORF">M9H77_03981</name>
</gene>
<protein>
    <submittedName>
        <fullName evidence="1">Uncharacterized protein</fullName>
    </submittedName>
</protein>
<sequence length="700" mass="80770">MGGQGFINMNMRMFDSKAGQLIMVTLLVMIASFYTGTLFGRSGNYPVDNDVPLESQLLFSNTSSTGFTNKVALSYRTTPLTIPETGINVCPLKFNEYIPCHDPSYVNELLPKLDLSRREELERHCPPSNRRLFCLVPPPADYKIPIRWPTSRDFVWQSNVNHTHLAEVKAGQNWVHEKGQFWWFPGGGTHFKHGAPEYIQRKMSSQIEPYVIVPNSLPLLRPSKCSNWTKGTEYKRTQPHRRCMRNKRLEVTGNEELKKIYIKMKWEKVNVGRITILDGVLDCRMLGNMTTKETGDLRKAGIYQVLDVGCGVASFSAYLMPLNIQTMSFAPKDGHENQIQFALERGIGAMISALATEQLPYPTSSFEMIHCSRCRVDWHENDGILLKEANRLLRLNGYFVYSAPPAYRKDKDFPLIWDKLINITTAMCWKLIAQKVQTAIWIKQQNDSCLQHNEQLKLVDICDSGDDSKPSWKTTLRNCVSLTNATPNSGSQKLPPMPQRLSEYSQSLSRIGIDREKFLSDTLYWQDQVRHYWRLMDVEEKNIRNVMDMSASLGGFAVGMSTWPVWIMNVVPISTNNTLSAIYDRGLIGAFHDWYVDIRSNMCEPFSTYPRSYDLLHANNLFSHYKNREEGCLLEDIMLEMDRIIRPQGFVIIRDEEAIIYRIRELAPKFIWDVQLHYLENDEKKTEAVLFCRKKFWAIV</sequence>
<dbReference type="Proteomes" id="UP001060085">
    <property type="component" value="Linkage Group LG01"/>
</dbReference>
<keyword evidence="2" id="KW-1185">Reference proteome</keyword>
<proteinExistence type="predicted"/>